<accession>A0A4R2L0Q0</accession>
<reference evidence="1 2" key="1">
    <citation type="submission" date="2019-03" db="EMBL/GenBank/DDBJ databases">
        <title>Genomic Encyclopedia of Type Strains, Phase IV (KMG-IV): sequencing the most valuable type-strain genomes for metagenomic binning, comparative biology and taxonomic classification.</title>
        <authorList>
            <person name="Goeker M."/>
        </authorList>
    </citation>
    <scope>NUCLEOTIDE SEQUENCE [LARGE SCALE GENOMIC DNA]</scope>
    <source>
        <strain evidence="1 2">DSM 102940</strain>
    </source>
</reference>
<dbReference type="Proteomes" id="UP000294919">
    <property type="component" value="Unassembled WGS sequence"/>
</dbReference>
<proteinExistence type="predicted"/>
<dbReference type="RefSeq" id="WP_279233099.1">
    <property type="nucleotide sequence ID" value="NZ_SLWV01000003.1"/>
</dbReference>
<evidence type="ECO:0000313" key="2">
    <source>
        <dbReference type="Proteomes" id="UP000294919"/>
    </source>
</evidence>
<comment type="caution">
    <text evidence="1">The sequence shown here is derived from an EMBL/GenBank/DDBJ whole genome shotgun (WGS) entry which is preliminary data.</text>
</comment>
<keyword evidence="2" id="KW-1185">Reference proteome</keyword>
<sequence>MKQIKNAKELLDPEKGAVKKAIEQGRVKEITDLREKNDKRR</sequence>
<protein>
    <submittedName>
        <fullName evidence="1">Uncharacterized protein</fullName>
    </submittedName>
</protein>
<organism evidence="1 2">
    <name type="scientific">Marinisporobacter balticus</name>
    <dbReference type="NCBI Taxonomy" id="2018667"/>
    <lineage>
        <taxon>Bacteria</taxon>
        <taxon>Bacillati</taxon>
        <taxon>Bacillota</taxon>
        <taxon>Clostridia</taxon>
        <taxon>Peptostreptococcales</taxon>
        <taxon>Thermotaleaceae</taxon>
        <taxon>Marinisporobacter</taxon>
    </lineage>
</organism>
<gene>
    <name evidence="1" type="ORF">EV214_103174</name>
</gene>
<dbReference type="AlphaFoldDB" id="A0A4R2L0Q0"/>
<evidence type="ECO:0000313" key="1">
    <source>
        <dbReference type="EMBL" id="TCO79122.1"/>
    </source>
</evidence>
<dbReference type="EMBL" id="SLWV01000003">
    <property type="protein sequence ID" value="TCO79122.1"/>
    <property type="molecule type" value="Genomic_DNA"/>
</dbReference>
<name>A0A4R2L0Q0_9FIRM</name>